<dbReference type="GO" id="GO:0003700">
    <property type="term" value="F:DNA-binding transcription factor activity"/>
    <property type="evidence" value="ECO:0007669"/>
    <property type="project" value="InterPro"/>
</dbReference>
<feature type="domain" description="HTH araC/xylS-type" evidence="5">
    <location>
        <begin position="234"/>
        <end position="332"/>
    </location>
</feature>
<evidence type="ECO:0000313" key="6">
    <source>
        <dbReference type="EMBL" id="APA96221.1"/>
    </source>
</evidence>
<dbReference type="InterPro" id="IPR032687">
    <property type="entry name" value="AraC-type_N"/>
</dbReference>
<dbReference type="InterPro" id="IPR018060">
    <property type="entry name" value="HTH_AraC"/>
</dbReference>
<dbReference type="PROSITE" id="PS01124">
    <property type="entry name" value="HTH_ARAC_FAMILY_2"/>
    <property type="match status" value="1"/>
</dbReference>
<name>A0A0B8N971_9NOCA</name>
<dbReference type="Pfam" id="PF12833">
    <property type="entry name" value="HTH_18"/>
    <property type="match status" value="1"/>
</dbReference>
<evidence type="ECO:0000313" key="7">
    <source>
        <dbReference type="EMBL" id="GAP28302.1"/>
    </source>
</evidence>
<keyword evidence="8" id="KW-1185">Reference proteome</keyword>
<evidence type="ECO:0000256" key="3">
    <source>
        <dbReference type="ARBA" id="ARBA00023163"/>
    </source>
</evidence>
<reference evidence="7 8" key="2">
    <citation type="journal article" date="2016" name="Genome Announc.">
        <title>Draft Genome Sequence of Erythromycin- and Oxytetracycline-Sensitive Nocardia seriolae Strain U-1 (NBRC 110359).</title>
        <authorList>
            <person name="Imajoh M."/>
            <person name="Sukeda M."/>
            <person name="Shimizu M."/>
            <person name="Yamane J."/>
            <person name="Ohnishi K."/>
            <person name="Oshima S."/>
        </authorList>
    </citation>
    <scope>NUCLEOTIDE SEQUENCE [LARGE SCALE GENOMIC DNA]</scope>
    <source>
        <strain evidence="7 8">U-1</strain>
    </source>
</reference>
<dbReference type="OrthoDB" id="5241536at2"/>
<feature type="region of interest" description="Disordered" evidence="4">
    <location>
        <begin position="329"/>
        <end position="381"/>
    </location>
</feature>
<proteinExistence type="predicted"/>
<dbReference type="GO" id="GO:0005829">
    <property type="term" value="C:cytosol"/>
    <property type="evidence" value="ECO:0007669"/>
    <property type="project" value="TreeGrafter"/>
</dbReference>
<evidence type="ECO:0000256" key="2">
    <source>
        <dbReference type="ARBA" id="ARBA00023125"/>
    </source>
</evidence>
<dbReference type="AlphaFoldDB" id="A0A0B8N971"/>
<reference evidence="6 9" key="3">
    <citation type="submission" date="2016-10" db="EMBL/GenBank/DDBJ databases">
        <title>Genome sequence of Nocardia seriolae strain EM150506, isolated from Anguila japonica.</title>
        <authorList>
            <person name="Han H.-J."/>
        </authorList>
    </citation>
    <scope>NUCLEOTIDE SEQUENCE [LARGE SCALE GENOMIC DNA]</scope>
    <source>
        <strain evidence="6 9">EM150506</strain>
    </source>
</reference>
<keyword evidence="1" id="KW-0805">Transcription regulation</keyword>
<evidence type="ECO:0000259" key="5">
    <source>
        <dbReference type="PROSITE" id="PS01124"/>
    </source>
</evidence>
<reference evidence="8" key="1">
    <citation type="submission" date="2015-07" db="EMBL/GenBank/DDBJ databases">
        <title>Nocardia seriolae U-1 whole genome shotgun sequence.</title>
        <authorList>
            <person name="Imajoh M."/>
            <person name="Fukumoto Y."/>
            <person name="Sukeda M."/>
            <person name="Yamane J."/>
            <person name="Yamasaki K."/>
            <person name="Shimizu M."/>
            <person name="Ohnishi K."/>
            <person name="Oshima S."/>
        </authorList>
    </citation>
    <scope>NUCLEOTIDE SEQUENCE [LARGE SCALE GENOMIC DNA]</scope>
    <source>
        <strain evidence="8">U-1</strain>
    </source>
</reference>
<dbReference type="Pfam" id="PF12625">
    <property type="entry name" value="Arabinose_bd"/>
    <property type="match status" value="1"/>
</dbReference>
<feature type="compositionally biased region" description="Low complexity" evidence="4">
    <location>
        <begin position="368"/>
        <end position="381"/>
    </location>
</feature>
<evidence type="ECO:0000256" key="1">
    <source>
        <dbReference type="ARBA" id="ARBA00023015"/>
    </source>
</evidence>
<dbReference type="Proteomes" id="UP000180166">
    <property type="component" value="Chromosome"/>
</dbReference>
<sequence length="381" mass="41528">MAVMARAASLRGYRELVDELGGDGLGLLRRFGLTPEAIESDDAVVSAEALGWALEIAAAELDCPDLGLRLADRQDADVLGLLAVAFTNATTVGEAIACASRFLSVQHAGVSIGLVPDPYGHNGILALNYRDTAELSQMSQGIDHAAGLIHRHLLRGAGDYGLRTVHLPHPARAPRARYTEFFGADVCFDMPTTVFRIPAELLERPVIGGNPMLHKLAMDFLERNYPEPDRSMTTRVRVAIDRAFLESKADIDTVTRMLAVHERTLQRAPAAEGTTFTEVLDAARRDSTYRLLCETDLPMSRITTLIGLREQSALTRVVRRWYGITPQQVRSAARTRRANHPGQERVSDAQGGVSAQPASFAKFGKLDSSQPPSTTMSMPVM</sequence>
<dbReference type="RefSeq" id="WP_063864965.1">
    <property type="nucleotide sequence ID" value="NZ_AP017900.1"/>
</dbReference>
<dbReference type="EMBL" id="BBYQ01000032">
    <property type="protein sequence ID" value="GAP28302.1"/>
    <property type="molecule type" value="Genomic_DNA"/>
</dbReference>
<dbReference type="SUPFAM" id="SSF46689">
    <property type="entry name" value="Homeodomain-like"/>
    <property type="match status" value="1"/>
</dbReference>
<accession>A0A0B8N971</accession>
<keyword evidence="3" id="KW-0804">Transcription</keyword>
<evidence type="ECO:0000313" key="9">
    <source>
        <dbReference type="Proteomes" id="UP000180166"/>
    </source>
</evidence>
<evidence type="ECO:0000313" key="8">
    <source>
        <dbReference type="Proteomes" id="UP000037179"/>
    </source>
</evidence>
<dbReference type="EMBL" id="CP017839">
    <property type="protein sequence ID" value="APA96221.1"/>
    <property type="molecule type" value="Genomic_DNA"/>
</dbReference>
<dbReference type="Proteomes" id="UP000037179">
    <property type="component" value="Unassembled WGS sequence"/>
</dbReference>
<dbReference type="PANTHER" id="PTHR47894:SF4">
    <property type="entry name" value="HTH-TYPE TRANSCRIPTIONAL REGULATOR GADX"/>
    <property type="match status" value="1"/>
</dbReference>
<dbReference type="GO" id="GO:0000976">
    <property type="term" value="F:transcription cis-regulatory region binding"/>
    <property type="evidence" value="ECO:0007669"/>
    <property type="project" value="TreeGrafter"/>
</dbReference>
<keyword evidence="2" id="KW-0238">DNA-binding</keyword>
<dbReference type="GeneID" id="93370063"/>
<evidence type="ECO:0000256" key="4">
    <source>
        <dbReference type="SAM" id="MobiDB-lite"/>
    </source>
</evidence>
<organism evidence="7 8">
    <name type="scientific">Nocardia seriolae</name>
    <dbReference type="NCBI Taxonomy" id="37332"/>
    <lineage>
        <taxon>Bacteria</taxon>
        <taxon>Bacillati</taxon>
        <taxon>Actinomycetota</taxon>
        <taxon>Actinomycetes</taxon>
        <taxon>Mycobacteriales</taxon>
        <taxon>Nocardiaceae</taxon>
        <taxon>Nocardia</taxon>
    </lineage>
</organism>
<dbReference type="PANTHER" id="PTHR47894">
    <property type="entry name" value="HTH-TYPE TRANSCRIPTIONAL REGULATOR GADX"/>
    <property type="match status" value="1"/>
</dbReference>
<dbReference type="KEGG" id="nsr:NS506_02154"/>
<gene>
    <name evidence="6" type="ORF">NS506_02154</name>
    <name evidence="7" type="ORF">NSK11_contig00032-0007</name>
</gene>
<dbReference type="SMART" id="SM00342">
    <property type="entry name" value="HTH_ARAC"/>
    <property type="match status" value="1"/>
</dbReference>
<dbReference type="InterPro" id="IPR009057">
    <property type="entry name" value="Homeodomain-like_sf"/>
</dbReference>
<protein>
    <submittedName>
        <fullName evidence="7">AraC family transcriptional regulator</fullName>
    </submittedName>
    <submittedName>
        <fullName evidence="6">HTH-type transcriptional regulator VirS</fullName>
    </submittedName>
</protein>
<dbReference type="Gene3D" id="1.10.10.60">
    <property type="entry name" value="Homeodomain-like"/>
    <property type="match status" value="1"/>
</dbReference>